<protein>
    <recommendedName>
        <fullName evidence="10">Fatty acyl-CoA reductase</fullName>
        <ecNumber evidence="10">1.2.1.84</ecNumber>
    </recommendedName>
</protein>
<dbReference type="GO" id="GO:0080019">
    <property type="term" value="F:alcohol-forming very long-chain fatty acyl-CoA reductase activity"/>
    <property type="evidence" value="ECO:0007669"/>
    <property type="project" value="InterPro"/>
</dbReference>
<keyword evidence="14" id="KW-1185">Reference proteome</keyword>
<evidence type="ECO:0000256" key="8">
    <source>
        <dbReference type="ARBA" id="ARBA00023136"/>
    </source>
</evidence>
<dbReference type="InterPro" id="IPR036291">
    <property type="entry name" value="NAD(P)-bd_dom_sf"/>
</dbReference>
<keyword evidence="4 10" id="KW-0812">Transmembrane</keyword>
<reference evidence="13" key="1">
    <citation type="journal article" date="2023" name="G3 (Bethesda)">
        <title>Whole genome assemblies of Zophobas morio and Tenebrio molitor.</title>
        <authorList>
            <person name="Kaur S."/>
            <person name="Stinson S.A."/>
            <person name="diCenzo G.C."/>
        </authorList>
    </citation>
    <scope>NUCLEOTIDE SEQUENCE</scope>
    <source>
        <strain evidence="13">QUZm001</strain>
    </source>
</reference>
<dbReference type="Gene3D" id="3.40.50.720">
    <property type="entry name" value="NAD(P)-binding Rossmann-like Domain"/>
    <property type="match status" value="1"/>
</dbReference>
<evidence type="ECO:0000256" key="10">
    <source>
        <dbReference type="RuleBase" id="RU363097"/>
    </source>
</evidence>
<dbReference type="FunFam" id="3.40.50.720:FF:000143">
    <property type="entry name" value="Fatty acyl-CoA reductase"/>
    <property type="match status" value="1"/>
</dbReference>
<evidence type="ECO:0000259" key="11">
    <source>
        <dbReference type="Pfam" id="PF03015"/>
    </source>
</evidence>
<dbReference type="GO" id="GO:0016020">
    <property type="term" value="C:membrane"/>
    <property type="evidence" value="ECO:0007669"/>
    <property type="project" value="UniProtKB-SubCell"/>
</dbReference>
<evidence type="ECO:0000313" key="14">
    <source>
        <dbReference type="Proteomes" id="UP001168821"/>
    </source>
</evidence>
<dbReference type="InterPro" id="IPR013120">
    <property type="entry name" value="FAR_NAD-bd"/>
</dbReference>
<keyword evidence="5 10" id="KW-0521">NADP</keyword>
<dbReference type="InterPro" id="IPR026055">
    <property type="entry name" value="FAR"/>
</dbReference>
<dbReference type="Pfam" id="PF07993">
    <property type="entry name" value="NAD_binding_4"/>
    <property type="match status" value="1"/>
</dbReference>
<evidence type="ECO:0000256" key="7">
    <source>
        <dbReference type="ARBA" id="ARBA00023098"/>
    </source>
</evidence>
<evidence type="ECO:0000256" key="4">
    <source>
        <dbReference type="ARBA" id="ARBA00022692"/>
    </source>
</evidence>
<gene>
    <name evidence="13" type="ORF">Zmor_018021</name>
</gene>
<dbReference type="GO" id="GO:0035336">
    <property type="term" value="P:long-chain fatty-acyl-CoA metabolic process"/>
    <property type="evidence" value="ECO:0007669"/>
    <property type="project" value="TreeGrafter"/>
</dbReference>
<keyword evidence="6 10" id="KW-1133">Transmembrane helix</keyword>
<dbReference type="CDD" id="cd09071">
    <property type="entry name" value="FAR_C"/>
    <property type="match status" value="1"/>
</dbReference>
<evidence type="ECO:0000256" key="3">
    <source>
        <dbReference type="ARBA" id="ARBA00022516"/>
    </source>
</evidence>
<feature type="domain" description="Fatty acyl-CoA reductase C-terminal" evidence="11">
    <location>
        <begin position="361"/>
        <end position="453"/>
    </location>
</feature>
<proteinExistence type="inferred from homology"/>
<dbReference type="PANTHER" id="PTHR11011">
    <property type="entry name" value="MALE STERILITY PROTEIN 2-RELATED"/>
    <property type="match status" value="1"/>
</dbReference>
<accession>A0AA38I9A6</accession>
<evidence type="ECO:0000256" key="9">
    <source>
        <dbReference type="ARBA" id="ARBA00052530"/>
    </source>
</evidence>
<dbReference type="EMBL" id="JALNTZ010000005">
    <property type="protein sequence ID" value="KAJ3652020.1"/>
    <property type="molecule type" value="Genomic_DNA"/>
</dbReference>
<dbReference type="Proteomes" id="UP001168821">
    <property type="component" value="Unassembled WGS sequence"/>
</dbReference>
<name>A0AA38I9A6_9CUCU</name>
<comment type="function">
    <text evidence="10">Catalyzes the reduction of fatty acyl-CoA to fatty alcohols.</text>
</comment>
<keyword evidence="8 10" id="KW-0472">Membrane</keyword>
<evidence type="ECO:0000256" key="2">
    <source>
        <dbReference type="ARBA" id="ARBA00005928"/>
    </source>
</evidence>
<feature type="transmembrane region" description="Helical" evidence="10">
    <location>
        <begin position="474"/>
        <end position="498"/>
    </location>
</feature>
<evidence type="ECO:0000256" key="1">
    <source>
        <dbReference type="ARBA" id="ARBA00004141"/>
    </source>
</evidence>
<dbReference type="PANTHER" id="PTHR11011:SF60">
    <property type="entry name" value="FATTY ACYL-COA REDUCTASE-RELATED"/>
    <property type="match status" value="1"/>
</dbReference>
<feature type="transmembrane region" description="Helical" evidence="10">
    <location>
        <begin position="353"/>
        <end position="376"/>
    </location>
</feature>
<dbReference type="GO" id="GO:0005777">
    <property type="term" value="C:peroxisome"/>
    <property type="evidence" value="ECO:0007669"/>
    <property type="project" value="TreeGrafter"/>
</dbReference>
<comment type="caution">
    <text evidence="13">The sequence shown here is derived from an EMBL/GenBank/DDBJ whole genome shotgun (WGS) entry which is preliminary data.</text>
</comment>
<comment type="subcellular location">
    <subcellularLocation>
        <location evidence="1">Membrane</location>
        <topology evidence="1">Multi-pass membrane protein</topology>
    </subcellularLocation>
</comment>
<sequence length="524" mass="59176">MEGESQICKFYDGQNVFITGGTGFMGKVLVEKLLRSTDVATVFILIREKKGKNVHTRLDDIFDSVFFDRLKTERPKFRHRVVAIPGDCTITGLGLTITDRQKLLSDVNIVFHAAASVRFDENLKYAYNINVSGTADVVELCRQMKNLKSVVHVSTAYSNCHLDSIDEKFYEYSVEYTNVGALLEKMSKIEAEKMTPRIIGNWPNTYTFTKALAESLIKNTAEGLPIGIFRPSIVISTYKEPVESWTDTLYGPSAAVAGAGAGLVRVFPCNEDVVADLVPVDTCVAGMIAVAWDIANKTNDKNADTPIYNYVSSVENALTWGEYNTLNKLHGCNYPLQKAAWTIVIDSISNIRLYLFLRILLHVIPAFLTDTACVIIGQKPRLVSMYTKIHKFSDVLAFFCLREWKFTNDNITTLWEKMGRIDQKLFPLSIKTVPWTNYYKTYFKGMRVYLLKDPLSTLNEARARKRNFDILRGFLICLGIFLLVTVIWIVILNVIAFVSPSLMGTQKNFSGNNTEDVLTKFLYT</sequence>
<feature type="domain" description="Thioester reductase (TE)" evidence="12">
    <location>
        <begin position="18"/>
        <end position="285"/>
    </location>
</feature>
<keyword evidence="3 10" id="KW-0444">Lipid biosynthesis</keyword>
<evidence type="ECO:0000256" key="6">
    <source>
        <dbReference type="ARBA" id="ARBA00022989"/>
    </source>
</evidence>
<dbReference type="SUPFAM" id="SSF51735">
    <property type="entry name" value="NAD(P)-binding Rossmann-fold domains"/>
    <property type="match status" value="1"/>
</dbReference>
<evidence type="ECO:0000313" key="13">
    <source>
        <dbReference type="EMBL" id="KAJ3652020.1"/>
    </source>
</evidence>
<dbReference type="Pfam" id="PF03015">
    <property type="entry name" value="Sterile"/>
    <property type="match status" value="1"/>
</dbReference>
<evidence type="ECO:0000256" key="5">
    <source>
        <dbReference type="ARBA" id="ARBA00022857"/>
    </source>
</evidence>
<evidence type="ECO:0000259" key="12">
    <source>
        <dbReference type="Pfam" id="PF07993"/>
    </source>
</evidence>
<keyword evidence="10" id="KW-0560">Oxidoreductase</keyword>
<dbReference type="InterPro" id="IPR033640">
    <property type="entry name" value="FAR_C"/>
</dbReference>
<dbReference type="EC" id="1.2.1.84" evidence="10"/>
<dbReference type="GO" id="GO:0102965">
    <property type="term" value="F:alcohol-forming long-chain fatty acyl-CoA reductase activity"/>
    <property type="evidence" value="ECO:0007669"/>
    <property type="project" value="UniProtKB-EC"/>
</dbReference>
<dbReference type="CDD" id="cd05236">
    <property type="entry name" value="FAR-N_SDR_e"/>
    <property type="match status" value="1"/>
</dbReference>
<dbReference type="AlphaFoldDB" id="A0AA38I9A6"/>
<comment type="catalytic activity">
    <reaction evidence="9 10">
        <text>a long-chain fatty acyl-CoA + 2 NADPH + 2 H(+) = a long-chain primary fatty alcohol + 2 NADP(+) + CoA</text>
        <dbReference type="Rhea" id="RHEA:52716"/>
        <dbReference type="ChEBI" id="CHEBI:15378"/>
        <dbReference type="ChEBI" id="CHEBI:57287"/>
        <dbReference type="ChEBI" id="CHEBI:57783"/>
        <dbReference type="ChEBI" id="CHEBI:58349"/>
        <dbReference type="ChEBI" id="CHEBI:77396"/>
        <dbReference type="ChEBI" id="CHEBI:83139"/>
        <dbReference type="EC" id="1.2.1.84"/>
    </reaction>
</comment>
<keyword evidence="7 10" id="KW-0443">Lipid metabolism</keyword>
<comment type="similarity">
    <text evidence="2 10">Belongs to the fatty acyl-CoA reductase family.</text>
</comment>
<organism evidence="13 14">
    <name type="scientific">Zophobas morio</name>
    <dbReference type="NCBI Taxonomy" id="2755281"/>
    <lineage>
        <taxon>Eukaryota</taxon>
        <taxon>Metazoa</taxon>
        <taxon>Ecdysozoa</taxon>
        <taxon>Arthropoda</taxon>
        <taxon>Hexapoda</taxon>
        <taxon>Insecta</taxon>
        <taxon>Pterygota</taxon>
        <taxon>Neoptera</taxon>
        <taxon>Endopterygota</taxon>
        <taxon>Coleoptera</taxon>
        <taxon>Polyphaga</taxon>
        <taxon>Cucujiformia</taxon>
        <taxon>Tenebrionidae</taxon>
        <taxon>Zophobas</taxon>
    </lineage>
</organism>